<dbReference type="EMBL" id="CM042061">
    <property type="protein sequence ID" value="KAI3673911.1"/>
    <property type="molecule type" value="Genomic_DNA"/>
</dbReference>
<protein>
    <submittedName>
        <fullName evidence="1">Uncharacterized protein</fullName>
    </submittedName>
</protein>
<accession>A0ACB8XU00</accession>
<reference evidence="1 2" key="2">
    <citation type="journal article" date="2022" name="Mol. Ecol. Resour.">
        <title>The genomes of chicory, endive, great burdock and yacon provide insights into Asteraceae paleo-polyploidization history and plant inulin production.</title>
        <authorList>
            <person name="Fan W."/>
            <person name="Wang S."/>
            <person name="Wang H."/>
            <person name="Wang A."/>
            <person name="Jiang F."/>
            <person name="Liu H."/>
            <person name="Zhao H."/>
            <person name="Xu D."/>
            <person name="Zhang Y."/>
        </authorList>
    </citation>
    <scope>NUCLEOTIDE SEQUENCE [LARGE SCALE GENOMIC DNA]</scope>
    <source>
        <strain evidence="2">cv. Niubang</strain>
    </source>
</reference>
<organism evidence="1 2">
    <name type="scientific">Arctium lappa</name>
    <name type="common">Greater burdock</name>
    <name type="synonym">Lappa major</name>
    <dbReference type="NCBI Taxonomy" id="4217"/>
    <lineage>
        <taxon>Eukaryota</taxon>
        <taxon>Viridiplantae</taxon>
        <taxon>Streptophyta</taxon>
        <taxon>Embryophyta</taxon>
        <taxon>Tracheophyta</taxon>
        <taxon>Spermatophyta</taxon>
        <taxon>Magnoliopsida</taxon>
        <taxon>eudicotyledons</taxon>
        <taxon>Gunneridae</taxon>
        <taxon>Pentapetalae</taxon>
        <taxon>asterids</taxon>
        <taxon>campanulids</taxon>
        <taxon>Asterales</taxon>
        <taxon>Asteraceae</taxon>
        <taxon>Carduoideae</taxon>
        <taxon>Cardueae</taxon>
        <taxon>Arctiinae</taxon>
        <taxon>Arctium</taxon>
    </lineage>
</organism>
<reference evidence="2" key="1">
    <citation type="journal article" date="2022" name="Mol. Ecol. Resour.">
        <title>The genomes of chicory, endive, great burdock and yacon provide insights into Asteraceae palaeo-polyploidization history and plant inulin production.</title>
        <authorList>
            <person name="Fan W."/>
            <person name="Wang S."/>
            <person name="Wang H."/>
            <person name="Wang A."/>
            <person name="Jiang F."/>
            <person name="Liu H."/>
            <person name="Zhao H."/>
            <person name="Xu D."/>
            <person name="Zhang Y."/>
        </authorList>
    </citation>
    <scope>NUCLEOTIDE SEQUENCE [LARGE SCALE GENOMIC DNA]</scope>
    <source>
        <strain evidence="2">cv. Niubang</strain>
    </source>
</reference>
<gene>
    <name evidence="1" type="ORF">L6452_40042</name>
</gene>
<dbReference type="Proteomes" id="UP001055879">
    <property type="component" value="Linkage Group LG15"/>
</dbReference>
<proteinExistence type="predicted"/>
<evidence type="ECO:0000313" key="2">
    <source>
        <dbReference type="Proteomes" id="UP001055879"/>
    </source>
</evidence>
<evidence type="ECO:0000313" key="1">
    <source>
        <dbReference type="EMBL" id="KAI3673911.1"/>
    </source>
</evidence>
<comment type="caution">
    <text evidence="1">The sequence shown here is derived from an EMBL/GenBank/DDBJ whole genome shotgun (WGS) entry which is preliminary data.</text>
</comment>
<sequence length="83" mass="9241">MARGDCDKGEEQLPLLQSSHHIPTGLLYFTSSLFTPSPPLNFKLRNQPKIDINPSIFDTALCLGQLMELEISCCTHKSNVHSN</sequence>
<name>A0ACB8XU00_ARCLA</name>
<keyword evidence="2" id="KW-1185">Reference proteome</keyword>